<dbReference type="Pfam" id="PF00612">
    <property type="entry name" value="IQ"/>
    <property type="match status" value="2"/>
</dbReference>
<dbReference type="GO" id="GO:0005929">
    <property type="term" value="C:cilium"/>
    <property type="evidence" value="ECO:0007669"/>
    <property type="project" value="TreeGrafter"/>
</dbReference>
<dbReference type="InterPro" id="IPR028765">
    <property type="entry name" value="IQCB1"/>
</dbReference>
<dbReference type="PANTHER" id="PTHR15673">
    <property type="entry name" value="IQ CALMODULIN-BINDING MOTIF CONTAINING PROTEIN 1"/>
    <property type="match status" value="1"/>
</dbReference>
<dbReference type="InterPro" id="IPR000048">
    <property type="entry name" value="IQ_motif_EF-hand-BS"/>
</dbReference>
<dbReference type="PROSITE" id="PS50096">
    <property type="entry name" value="IQ"/>
    <property type="match status" value="2"/>
</dbReference>
<dbReference type="GO" id="GO:0060271">
    <property type="term" value="P:cilium assembly"/>
    <property type="evidence" value="ECO:0007669"/>
    <property type="project" value="InterPro"/>
</dbReference>
<reference evidence="1" key="1">
    <citation type="submission" date="2023-08" db="EMBL/GenBank/DDBJ databases">
        <authorList>
            <person name="Alioto T."/>
            <person name="Alioto T."/>
            <person name="Gomez Garrido J."/>
        </authorList>
    </citation>
    <scope>NUCLEOTIDE SEQUENCE</scope>
</reference>
<proteinExistence type="predicted"/>
<dbReference type="PANTHER" id="PTHR15673:SF2">
    <property type="entry name" value="IQ CALMODULIN-BINDING MOTIF-CONTAINING PROTEIN 1"/>
    <property type="match status" value="1"/>
</dbReference>
<dbReference type="AlphaFoldDB" id="A0AAV1HPH8"/>
<dbReference type="EMBL" id="OY660887">
    <property type="protein sequence ID" value="CAJ1087465.1"/>
    <property type="molecule type" value="Genomic_DNA"/>
</dbReference>
<dbReference type="SMART" id="SM00015">
    <property type="entry name" value="IQ"/>
    <property type="match status" value="3"/>
</dbReference>
<dbReference type="CDD" id="cd23767">
    <property type="entry name" value="IQCD"/>
    <property type="match status" value="2"/>
</dbReference>
<keyword evidence="2" id="KW-1185">Reference proteome</keyword>
<organism evidence="1 2">
    <name type="scientific">Xyrichtys novacula</name>
    <name type="common">Pearly razorfish</name>
    <name type="synonym">Hemipteronotus novacula</name>
    <dbReference type="NCBI Taxonomy" id="13765"/>
    <lineage>
        <taxon>Eukaryota</taxon>
        <taxon>Metazoa</taxon>
        <taxon>Chordata</taxon>
        <taxon>Craniata</taxon>
        <taxon>Vertebrata</taxon>
        <taxon>Euteleostomi</taxon>
        <taxon>Actinopterygii</taxon>
        <taxon>Neopterygii</taxon>
        <taxon>Teleostei</taxon>
        <taxon>Neoteleostei</taxon>
        <taxon>Acanthomorphata</taxon>
        <taxon>Eupercaria</taxon>
        <taxon>Labriformes</taxon>
        <taxon>Labridae</taxon>
        <taxon>Xyrichtys</taxon>
    </lineage>
</organism>
<gene>
    <name evidence="1" type="ORF">XNOV1_A042921</name>
</gene>
<protein>
    <submittedName>
        <fullName evidence="1">IQ calmodulin-binding motif-containing protein 1</fullName>
    </submittedName>
</protein>
<name>A0AAV1HPH8_XYRNO</name>
<dbReference type="Proteomes" id="UP001178508">
    <property type="component" value="Chromosome 24"/>
</dbReference>
<sequence>MYRTLAPLRAPPPCLPVHPCGFTSDRVGPGPGKTGGRTVGCVPLLPVPIRRSVLHPPRLSLDSPPPPPPPPPPRLMLLLLRYRDPARHRITSRHRYSHRHRRCPQSPFPRFKEVCDPRGSVTQRGGEGVTVRMESQVEEPMVLELKRQLDDEDLDLEQRFNLLNSGLNRVLNTAAVQTDSSVLTHVKSQLYLSGVLSHCILVLSQDPRKLRGNWSGAATLAQLTSSCCVGVEPDRRSEAFHRLFLPSVMDALLSLASQLMKQKECVPLFRKVMDSVGWLLRSHTWLTAQVLSSAHYERIQMCDDVAVSLLCVQLWIQICSASRDFLPGLSDNSVMLLLNEAVGQLAVCPDASVGGASIRLILLLANQQEQRVQPLLLGFKGLDSLLDKDWRGRGFDKDVNQLIALIQSDGGRRSQSQVDTERVRAACVIQAAWRSYQTRRRVKSLHRVMSTLQKRYRALKRHQQQQREAQQWEEELKYQVCLRRQQARRRFHQKQRELLQLLPAEQVQPYLQECERRAAIVIQSFWRGFRERRSYNDTHRHTLKLMQTRTQAAKTLQRAVRQFLQKRRAAKAPPIPPFWIGQKGLTDSRRVELRRQVEEYTSLHPSSRVSSQECERLHEEVQLLIRSELQRGEQQRREEERMEALLAHTHTQLELLRDAPPLSVITATAAESFLSPSGPIATRARDAHNAILQASRLPWWRTLGETAGVDEINPANLQELEAELGGLFVGGSTGVAKVSEVDGRHL</sequence>
<evidence type="ECO:0000313" key="1">
    <source>
        <dbReference type="EMBL" id="CAJ1087465.1"/>
    </source>
</evidence>
<accession>A0AAV1HPH8</accession>
<evidence type="ECO:0000313" key="2">
    <source>
        <dbReference type="Proteomes" id="UP001178508"/>
    </source>
</evidence>
<dbReference type="Gene3D" id="1.20.5.190">
    <property type="match status" value="1"/>
</dbReference>
<dbReference type="GO" id="GO:0005516">
    <property type="term" value="F:calmodulin binding"/>
    <property type="evidence" value="ECO:0007669"/>
    <property type="project" value="InterPro"/>
</dbReference>